<feature type="compositionally biased region" description="Polar residues" evidence="1">
    <location>
        <begin position="374"/>
        <end position="391"/>
    </location>
</feature>
<evidence type="ECO:0000256" key="1">
    <source>
        <dbReference type="SAM" id="MobiDB-lite"/>
    </source>
</evidence>
<feature type="compositionally biased region" description="Polar residues" evidence="1">
    <location>
        <begin position="45"/>
        <end position="61"/>
    </location>
</feature>
<feature type="compositionally biased region" description="Low complexity" evidence="1">
    <location>
        <begin position="31"/>
        <end position="40"/>
    </location>
</feature>
<feature type="compositionally biased region" description="Basic and acidic residues" evidence="1">
    <location>
        <begin position="406"/>
        <end position="417"/>
    </location>
</feature>
<reference evidence="2" key="1">
    <citation type="submission" date="2023-05" db="EMBL/GenBank/DDBJ databases">
        <authorList>
            <person name="Stuckert A."/>
        </authorList>
    </citation>
    <scope>NUCLEOTIDE SEQUENCE</scope>
</reference>
<feature type="region of interest" description="Disordered" evidence="1">
    <location>
        <begin position="17"/>
        <end position="138"/>
    </location>
</feature>
<feature type="region of interest" description="Disordered" evidence="1">
    <location>
        <begin position="364"/>
        <end position="541"/>
    </location>
</feature>
<feature type="compositionally biased region" description="Low complexity" evidence="1">
    <location>
        <begin position="72"/>
        <end position="95"/>
    </location>
</feature>
<feature type="compositionally biased region" description="Polar residues" evidence="1">
    <location>
        <begin position="514"/>
        <end position="523"/>
    </location>
</feature>
<name>A0ABN9G528_9NEOB</name>
<protein>
    <recommendedName>
        <fullName evidence="4">Bromodomain-containing protein 8</fullName>
    </recommendedName>
</protein>
<feature type="compositionally biased region" description="Acidic residues" evidence="1">
    <location>
        <begin position="485"/>
        <end position="500"/>
    </location>
</feature>
<feature type="compositionally biased region" description="Acidic residues" evidence="1">
    <location>
        <begin position="466"/>
        <end position="476"/>
    </location>
</feature>
<feature type="compositionally biased region" description="Basic and acidic residues" evidence="1">
    <location>
        <begin position="17"/>
        <end position="30"/>
    </location>
</feature>
<sequence>MDSKLEELWNDIVAKRKQEEEEAEMKRKATDAAYQARQAAKNIPRRSSTAIGRPTIGSSSPGVEFGLGELTPSSTEEGSVGVSVGSLPSTPVSSSFIGIPDTPPPAPLESPLTPLMDDSPQKKTGQKATPPPSPLLSELLKKGSLLPTSPRLVNEGDMTLSSNHISGSSVLMDVGVLPNLHGGEMHPVPGTIPASPAASVAQQEENDSASDQHTVTVSMDSSDISMIIDSINKECLASSDGSMQTKDESSESKGDLDLAEKMDIAVSYTGEELDFETVGDIIAIIEDKVDDHPEVLDVAAVEAALSFCEENDDPQALAGPWDQPVQEHSAKTENIAQSLIPRPKDPTCVQPDTIMNIMDMTPEIKSEPPESEVQPAQSEVSSITPHATFQLEQPEDEIRGTTSNETVKEEEVDHQLKTETSQCENSHNEAFPSEEDKGIGSEDNPVLSEPVKSEPTPSSHNKDSQAEEEEEEEDVTSEVGSPEEPKEEEAGEEYLSEMDNEPPISESDDGFSIHNAQLQSHTLADSIPSSPASSQFSVCSEDQEAIQAQKIWKKKP</sequence>
<dbReference type="Proteomes" id="UP001162483">
    <property type="component" value="Unassembled WGS sequence"/>
</dbReference>
<keyword evidence="3" id="KW-1185">Reference proteome</keyword>
<dbReference type="EMBL" id="CATNWA010017972">
    <property type="protein sequence ID" value="CAI9604469.1"/>
    <property type="molecule type" value="Genomic_DNA"/>
</dbReference>
<proteinExistence type="predicted"/>
<evidence type="ECO:0008006" key="4">
    <source>
        <dbReference type="Google" id="ProtNLM"/>
    </source>
</evidence>
<dbReference type="PANTHER" id="PTHR15398">
    <property type="entry name" value="BROMODOMAIN-CONTAINING PROTEIN 8"/>
    <property type="match status" value="1"/>
</dbReference>
<gene>
    <name evidence="2" type="ORF">SPARVUS_LOCUS13463905</name>
</gene>
<organism evidence="2 3">
    <name type="scientific">Staurois parvus</name>
    <dbReference type="NCBI Taxonomy" id="386267"/>
    <lineage>
        <taxon>Eukaryota</taxon>
        <taxon>Metazoa</taxon>
        <taxon>Chordata</taxon>
        <taxon>Craniata</taxon>
        <taxon>Vertebrata</taxon>
        <taxon>Euteleostomi</taxon>
        <taxon>Amphibia</taxon>
        <taxon>Batrachia</taxon>
        <taxon>Anura</taxon>
        <taxon>Neobatrachia</taxon>
        <taxon>Ranoidea</taxon>
        <taxon>Ranidae</taxon>
        <taxon>Staurois</taxon>
    </lineage>
</organism>
<feature type="region of interest" description="Disordered" evidence="1">
    <location>
        <begin position="186"/>
        <end position="213"/>
    </location>
</feature>
<evidence type="ECO:0000313" key="2">
    <source>
        <dbReference type="EMBL" id="CAI9604469.1"/>
    </source>
</evidence>
<comment type="caution">
    <text evidence="2">The sequence shown here is derived from an EMBL/GenBank/DDBJ whole genome shotgun (WGS) entry which is preliminary data.</text>
</comment>
<evidence type="ECO:0000313" key="3">
    <source>
        <dbReference type="Proteomes" id="UP001162483"/>
    </source>
</evidence>
<dbReference type="PANTHER" id="PTHR15398:SF4">
    <property type="entry name" value="BROMODOMAIN-CONTAINING PROTEIN 8 ISOFORM X1"/>
    <property type="match status" value="1"/>
</dbReference>
<accession>A0ABN9G528</accession>
<feature type="compositionally biased region" description="Low complexity" evidence="1">
    <location>
        <begin position="526"/>
        <end position="540"/>
    </location>
</feature>